<dbReference type="AlphaFoldDB" id="R8W261"/>
<comment type="caution">
    <text evidence="2">The sequence shown here is derived from an EMBL/GenBank/DDBJ whole genome shotgun (WGS) entry which is preliminary data.</text>
</comment>
<dbReference type="EMBL" id="AQOB01000006">
    <property type="protein sequence ID" value="EOQ37242.1"/>
    <property type="molecule type" value="Genomic_DNA"/>
</dbReference>
<accession>R8W261</accession>
<dbReference type="CDD" id="cd00093">
    <property type="entry name" value="HTH_XRE"/>
    <property type="match status" value="1"/>
</dbReference>
<dbReference type="PROSITE" id="PS50943">
    <property type="entry name" value="HTH_CROC1"/>
    <property type="match status" value="1"/>
</dbReference>
<protein>
    <recommendedName>
        <fullName evidence="1">HTH cro/C1-type domain-containing protein</fullName>
    </recommendedName>
</protein>
<reference evidence="2 3" key="1">
    <citation type="submission" date="2013-01" db="EMBL/GenBank/DDBJ databases">
        <title>The Genome Sequence of Butyricicoccus pullicaecorum 1.2.</title>
        <authorList>
            <consortium name="The Broad Institute Genome Sequencing Platform"/>
            <person name="Earl A."/>
            <person name="Ward D."/>
            <person name="Feldgarden M."/>
            <person name="Gevers D."/>
            <person name="Van Immerseel F."/>
            <person name="Eeckhaut V."/>
            <person name="Walker B."/>
            <person name="Young S.K."/>
            <person name="Zeng Q."/>
            <person name="Gargeya S."/>
            <person name="Fitzgerald M."/>
            <person name="Haas B."/>
            <person name="Abouelleil A."/>
            <person name="Alvarado L."/>
            <person name="Arachchi H.M."/>
            <person name="Berlin A.M."/>
            <person name="Chapman S.B."/>
            <person name="Dewar J."/>
            <person name="Goldberg J."/>
            <person name="Griggs A."/>
            <person name="Gujja S."/>
            <person name="Hansen M."/>
            <person name="Howarth C."/>
            <person name="Imamovic A."/>
            <person name="Larimer J."/>
            <person name="McCowan C."/>
            <person name="Murphy C."/>
            <person name="Neiman D."/>
            <person name="Pearson M."/>
            <person name="Priest M."/>
            <person name="Roberts A."/>
            <person name="Saif S."/>
            <person name="Shea T."/>
            <person name="Sisk P."/>
            <person name="Sykes S."/>
            <person name="Wortman J."/>
            <person name="Nusbaum C."/>
            <person name="Birren B."/>
        </authorList>
    </citation>
    <scope>NUCLEOTIDE SEQUENCE [LARGE SCALE GENOMIC DNA]</scope>
    <source>
        <strain evidence="2 3">1.2</strain>
    </source>
</reference>
<keyword evidence="3" id="KW-1185">Reference proteome</keyword>
<dbReference type="GO" id="GO:0003677">
    <property type="term" value="F:DNA binding"/>
    <property type="evidence" value="ECO:0007669"/>
    <property type="project" value="InterPro"/>
</dbReference>
<evidence type="ECO:0000313" key="2">
    <source>
        <dbReference type="EMBL" id="EOQ37242.1"/>
    </source>
</evidence>
<gene>
    <name evidence="2" type="ORF">HMPREF1526_01933</name>
</gene>
<name>R8W261_9FIRM</name>
<dbReference type="eggNOG" id="COG1396">
    <property type="taxonomic scope" value="Bacteria"/>
</dbReference>
<feature type="domain" description="HTH cro/C1-type" evidence="1">
    <location>
        <begin position="17"/>
        <end position="76"/>
    </location>
</feature>
<dbReference type="PATRIC" id="fig|1203606.4.peg.1887"/>
<evidence type="ECO:0000313" key="3">
    <source>
        <dbReference type="Proteomes" id="UP000013981"/>
    </source>
</evidence>
<dbReference type="InterPro" id="IPR010982">
    <property type="entry name" value="Lambda_DNA-bd_dom_sf"/>
</dbReference>
<dbReference type="Pfam" id="PF13560">
    <property type="entry name" value="HTH_31"/>
    <property type="match status" value="1"/>
</dbReference>
<dbReference type="SUPFAM" id="SSF47413">
    <property type="entry name" value="lambda repressor-like DNA-binding domains"/>
    <property type="match status" value="1"/>
</dbReference>
<dbReference type="Proteomes" id="UP000013981">
    <property type="component" value="Unassembled WGS sequence"/>
</dbReference>
<dbReference type="InterPro" id="IPR001387">
    <property type="entry name" value="Cro/C1-type_HTH"/>
</dbReference>
<dbReference type="RefSeq" id="WP_016148067.1">
    <property type="nucleotide sequence ID" value="NZ_KB976104.1"/>
</dbReference>
<sequence length="80" mass="9063">MKIYRPEGRCNISGERVRAARERAGISQERLAYKIQIAGLDITQKAISRIETGDRIVADYELEYLADAIGVTIYYLLGKE</sequence>
<organism evidence="2 3">
    <name type="scientific">Butyricicoccus pullicaecorum 1.2</name>
    <dbReference type="NCBI Taxonomy" id="1203606"/>
    <lineage>
        <taxon>Bacteria</taxon>
        <taxon>Bacillati</taxon>
        <taxon>Bacillota</taxon>
        <taxon>Clostridia</taxon>
        <taxon>Eubacteriales</taxon>
        <taxon>Butyricicoccaceae</taxon>
        <taxon>Butyricicoccus</taxon>
    </lineage>
</organism>
<evidence type="ECO:0000259" key="1">
    <source>
        <dbReference type="PROSITE" id="PS50943"/>
    </source>
</evidence>
<dbReference type="SMART" id="SM00530">
    <property type="entry name" value="HTH_XRE"/>
    <property type="match status" value="1"/>
</dbReference>
<dbReference type="Gene3D" id="1.10.260.40">
    <property type="entry name" value="lambda repressor-like DNA-binding domains"/>
    <property type="match status" value="1"/>
</dbReference>
<proteinExistence type="predicted"/>
<dbReference type="HOGENOM" id="CLU_066192_38_0_9"/>